<feature type="compositionally biased region" description="Low complexity" evidence="1">
    <location>
        <begin position="65"/>
        <end position="75"/>
    </location>
</feature>
<reference evidence="2 3" key="1">
    <citation type="submission" date="2021-06" db="EMBL/GenBank/DDBJ databases">
        <authorList>
            <person name="Kallberg Y."/>
            <person name="Tangrot J."/>
            <person name="Rosling A."/>
        </authorList>
    </citation>
    <scope>NUCLEOTIDE SEQUENCE [LARGE SCALE GENOMIC DNA]</scope>
    <source>
        <strain evidence="2 3">120-4 pot B 10/14</strain>
    </source>
</reference>
<keyword evidence="3" id="KW-1185">Reference proteome</keyword>
<feature type="non-terminal residue" evidence="2">
    <location>
        <position position="85"/>
    </location>
</feature>
<feature type="compositionally biased region" description="Polar residues" evidence="1">
    <location>
        <begin position="76"/>
        <end position="85"/>
    </location>
</feature>
<gene>
    <name evidence="2" type="ORF">GMARGA_LOCUS33234</name>
</gene>
<evidence type="ECO:0000313" key="3">
    <source>
        <dbReference type="Proteomes" id="UP000789901"/>
    </source>
</evidence>
<feature type="region of interest" description="Disordered" evidence="1">
    <location>
        <begin position="64"/>
        <end position="85"/>
    </location>
</feature>
<name>A0ABN7WNM1_GIGMA</name>
<dbReference type="Proteomes" id="UP000789901">
    <property type="component" value="Unassembled WGS sequence"/>
</dbReference>
<accession>A0ABN7WNM1</accession>
<evidence type="ECO:0000256" key="1">
    <source>
        <dbReference type="SAM" id="MobiDB-lite"/>
    </source>
</evidence>
<organism evidence="2 3">
    <name type="scientific">Gigaspora margarita</name>
    <dbReference type="NCBI Taxonomy" id="4874"/>
    <lineage>
        <taxon>Eukaryota</taxon>
        <taxon>Fungi</taxon>
        <taxon>Fungi incertae sedis</taxon>
        <taxon>Mucoromycota</taxon>
        <taxon>Glomeromycotina</taxon>
        <taxon>Glomeromycetes</taxon>
        <taxon>Diversisporales</taxon>
        <taxon>Gigasporaceae</taxon>
        <taxon>Gigaspora</taxon>
    </lineage>
</organism>
<dbReference type="EMBL" id="CAJVQB010054489">
    <property type="protein sequence ID" value="CAG8836844.1"/>
    <property type="molecule type" value="Genomic_DNA"/>
</dbReference>
<feature type="non-terminal residue" evidence="2">
    <location>
        <position position="1"/>
    </location>
</feature>
<protein>
    <submittedName>
        <fullName evidence="2">40922_t:CDS:1</fullName>
    </submittedName>
</protein>
<proteinExistence type="predicted"/>
<sequence length="85" mass="9642">HNDIPKNSDKLIEHAAITIDMFKIDSNTKAYIDATCQTKQNPTIPLNQYGKVLSLQHNYALDTTSPQQQFSSQQQEATYNHNLHA</sequence>
<comment type="caution">
    <text evidence="2">The sequence shown here is derived from an EMBL/GenBank/DDBJ whole genome shotgun (WGS) entry which is preliminary data.</text>
</comment>
<evidence type="ECO:0000313" key="2">
    <source>
        <dbReference type="EMBL" id="CAG8836844.1"/>
    </source>
</evidence>